<organism evidence="1 2">
    <name type="scientific">Oceanobacillus longus</name>
    <dbReference type="NCBI Taxonomy" id="930120"/>
    <lineage>
        <taxon>Bacteria</taxon>
        <taxon>Bacillati</taxon>
        <taxon>Bacillota</taxon>
        <taxon>Bacilli</taxon>
        <taxon>Bacillales</taxon>
        <taxon>Bacillaceae</taxon>
        <taxon>Oceanobacillus</taxon>
    </lineage>
</organism>
<reference evidence="2" key="1">
    <citation type="journal article" date="2019" name="Int. J. Syst. Evol. Microbiol.">
        <title>The Global Catalogue of Microorganisms (GCM) 10K type strain sequencing project: providing services to taxonomists for standard genome sequencing and annotation.</title>
        <authorList>
            <consortium name="The Broad Institute Genomics Platform"/>
            <consortium name="The Broad Institute Genome Sequencing Center for Infectious Disease"/>
            <person name="Wu L."/>
            <person name="Ma J."/>
        </authorList>
    </citation>
    <scope>NUCLEOTIDE SEQUENCE [LARGE SCALE GENOMIC DNA]</scope>
    <source>
        <strain evidence="2">IBRC-M 10703</strain>
    </source>
</reference>
<comment type="caution">
    <text evidence="1">The sequence shown here is derived from an EMBL/GenBank/DDBJ whole genome shotgun (WGS) entry which is preliminary data.</text>
</comment>
<name>A0ABV8GYH5_9BACI</name>
<dbReference type="RefSeq" id="WP_379497205.1">
    <property type="nucleotide sequence ID" value="NZ_JBHSAO010000008.1"/>
</dbReference>
<dbReference type="InterPro" id="IPR036515">
    <property type="entry name" value="Transposase_17_sf"/>
</dbReference>
<dbReference type="EMBL" id="JBHSAO010000008">
    <property type="protein sequence ID" value="MFC4024720.1"/>
    <property type="molecule type" value="Genomic_DNA"/>
</dbReference>
<proteinExistence type="predicted"/>
<gene>
    <name evidence="1" type="ORF">ACFOUV_13030</name>
</gene>
<accession>A0ABV8GYH5</accession>
<keyword evidence="2" id="KW-1185">Reference proteome</keyword>
<dbReference type="Gene3D" id="3.30.70.1290">
    <property type="entry name" value="Transposase IS200-like"/>
    <property type="match status" value="1"/>
</dbReference>
<protein>
    <submittedName>
        <fullName evidence="1">Uncharacterized protein</fullName>
    </submittedName>
</protein>
<evidence type="ECO:0000313" key="2">
    <source>
        <dbReference type="Proteomes" id="UP001595772"/>
    </source>
</evidence>
<dbReference type="Proteomes" id="UP001595772">
    <property type="component" value="Unassembled WGS sequence"/>
</dbReference>
<evidence type="ECO:0000313" key="1">
    <source>
        <dbReference type="EMBL" id="MFC4024720.1"/>
    </source>
</evidence>
<sequence>METIPYFITVLRYIHQNPVKAGLAPHVLDCRWTSIHEYITKPRFIDIDFGLELFSPDRPKAIELFTEYMHRSNDDKCLDDHISIKLPDNEIRSYLAALGVPNSSLLQQMERNERNEILVQLKTLQGVSHRQIARVTGISKSVITRAH</sequence>